<dbReference type="PROSITE" id="PS00059">
    <property type="entry name" value="ADH_ZINC"/>
    <property type="match status" value="1"/>
</dbReference>
<feature type="domain" description="Enoyl reductase (ER)" evidence="5">
    <location>
        <begin position="8"/>
        <end position="339"/>
    </location>
</feature>
<dbReference type="Pfam" id="PF08240">
    <property type="entry name" value="ADH_N"/>
    <property type="match status" value="1"/>
</dbReference>
<dbReference type="InterPro" id="IPR011032">
    <property type="entry name" value="GroES-like_sf"/>
</dbReference>
<dbReference type="STRING" id="91360.SAMN05660330_04149"/>
<name>A0A1H0VNG5_9BACT</name>
<comment type="cofactor">
    <cofactor evidence="4">
        <name>Zn(2+)</name>
        <dbReference type="ChEBI" id="CHEBI:29105"/>
    </cofactor>
</comment>
<keyword evidence="1 4" id="KW-0479">Metal-binding</keyword>
<dbReference type="Gene3D" id="3.40.50.720">
    <property type="entry name" value="NAD(P)-binding Rossmann-like Domain"/>
    <property type="match status" value="1"/>
</dbReference>
<dbReference type="RefSeq" id="WP_092226013.1">
    <property type="nucleotide sequence ID" value="NZ_FNJI01000055.1"/>
</dbReference>
<proteinExistence type="inferred from homology"/>
<dbReference type="PANTHER" id="PTHR43401:SF2">
    <property type="entry name" value="L-THREONINE 3-DEHYDROGENASE"/>
    <property type="match status" value="1"/>
</dbReference>
<evidence type="ECO:0000256" key="4">
    <source>
        <dbReference type="RuleBase" id="RU361277"/>
    </source>
</evidence>
<keyword evidence="7" id="KW-1185">Reference proteome</keyword>
<evidence type="ECO:0000256" key="1">
    <source>
        <dbReference type="ARBA" id="ARBA00022723"/>
    </source>
</evidence>
<evidence type="ECO:0000256" key="3">
    <source>
        <dbReference type="ARBA" id="ARBA00023002"/>
    </source>
</evidence>
<dbReference type="InterPro" id="IPR020843">
    <property type="entry name" value="ER"/>
</dbReference>
<dbReference type="Pfam" id="PF00107">
    <property type="entry name" value="ADH_zinc_N"/>
    <property type="match status" value="1"/>
</dbReference>
<dbReference type="InterPro" id="IPR002328">
    <property type="entry name" value="ADH_Zn_CS"/>
</dbReference>
<dbReference type="InterPro" id="IPR013154">
    <property type="entry name" value="ADH-like_N"/>
</dbReference>
<dbReference type="InterPro" id="IPR050129">
    <property type="entry name" value="Zn_alcohol_dh"/>
</dbReference>
<accession>A0A1H0VNG5</accession>
<dbReference type="GO" id="GO:0016616">
    <property type="term" value="F:oxidoreductase activity, acting on the CH-OH group of donors, NAD or NADP as acceptor"/>
    <property type="evidence" value="ECO:0007669"/>
    <property type="project" value="UniProtKB-ARBA"/>
</dbReference>
<protein>
    <submittedName>
        <fullName evidence="6">L-iditol 2-dehydrogenase</fullName>
    </submittedName>
</protein>
<dbReference type="SUPFAM" id="SSF50129">
    <property type="entry name" value="GroES-like"/>
    <property type="match status" value="1"/>
</dbReference>
<dbReference type="Proteomes" id="UP000199073">
    <property type="component" value="Unassembled WGS sequence"/>
</dbReference>
<organism evidence="6 7">
    <name type="scientific">Desulforhopalus singaporensis</name>
    <dbReference type="NCBI Taxonomy" id="91360"/>
    <lineage>
        <taxon>Bacteria</taxon>
        <taxon>Pseudomonadati</taxon>
        <taxon>Thermodesulfobacteriota</taxon>
        <taxon>Desulfobulbia</taxon>
        <taxon>Desulfobulbales</taxon>
        <taxon>Desulfocapsaceae</taxon>
        <taxon>Desulforhopalus</taxon>
    </lineage>
</organism>
<dbReference type="EMBL" id="FNJI01000055">
    <property type="protein sequence ID" value="SDP79636.1"/>
    <property type="molecule type" value="Genomic_DNA"/>
</dbReference>
<comment type="similarity">
    <text evidence="4">Belongs to the zinc-containing alcohol dehydrogenase family.</text>
</comment>
<dbReference type="OrthoDB" id="9809185at2"/>
<dbReference type="InterPro" id="IPR013149">
    <property type="entry name" value="ADH-like_C"/>
</dbReference>
<dbReference type="InterPro" id="IPR036291">
    <property type="entry name" value="NAD(P)-bd_dom_sf"/>
</dbReference>
<evidence type="ECO:0000313" key="6">
    <source>
        <dbReference type="EMBL" id="SDP79636.1"/>
    </source>
</evidence>
<evidence type="ECO:0000259" key="5">
    <source>
        <dbReference type="SMART" id="SM00829"/>
    </source>
</evidence>
<gene>
    <name evidence="6" type="ORF">SAMN05660330_04149</name>
</gene>
<evidence type="ECO:0000313" key="7">
    <source>
        <dbReference type="Proteomes" id="UP000199073"/>
    </source>
</evidence>
<reference evidence="6 7" key="1">
    <citation type="submission" date="2016-10" db="EMBL/GenBank/DDBJ databases">
        <authorList>
            <person name="de Groot N.N."/>
        </authorList>
    </citation>
    <scope>NUCLEOTIDE SEQUENCE [LARGE SCALE GENOMIC DNA]</scope>
    <source>
        <strain evidence="6 7">DSM 12130</strain>
    </source>
</reference>
<dbReference type="GO" id="GO:0008270">
    <property type="term" value="F:zinc ion binding"/>
    <property type="evidence" value="ECO:0007669"/>
    <property type="project" value="InterPro"/>
</dbReference>
<keyword evidence="2 4" id="KW-0862">Zinc</keyword>
<dbReference type="PANTHER" id="PTHR43401">
    <property type="entry name" value="L-THREONINE 3-DEHYDROGENASE"/>
    <property type="match status" value="1"/>
</dbReference>
<dbReference type="SMART" id="SM00829">
    <property type="entry name" value="PKS_ER"/>
    <property type="match status" value="1"/>
</dbReference>
<keyword evidence="3" id="KW-0560">Oxidoreductase</keyword>
<evidence type="ECO:0000256" key="2">
    <source>
        <dbReference type="ARBA" id="ARBA00022833"/>
    </source>
</evidence>
<dbReference type="Gene3D" id="3.90.180.10">
    <property type="entry name" value="Medium-chain alcohol dehydrogenases, catalytic domain"/>
    <property type="match status" value="1"/>
</dbReference>
<dbReference type="SUPFAM" id="SSF51735">
    <property type="entry name" value="NAD(P)-binding Rossmann-fold domains"/>
    <property type="match status" value="1"/>
</dbReference>
<sequence length="341" mass="36246">MQAFVKYGNKPFEAELRSFPMPEPGENEVLVAVSGCGVCGSDLHAYEAAKGYEWVSPPVTLGHEFGGIVVAVGSSVSDFREGDKVVVIGIQGCLVCADCRRGNTNLCRDRKVIGLNMDGGMASHAVVNARHLIPVPEKVDISQIALVEPASVAMQALSKVRILPGDRVVVSGPGPIGLLCCMLATLHGAKVVLIGAEDDVAVRLAFAEKQGITTVNATRDPELIGIATAFEGAAPDVWIEAAGVPSAFLSGVECLRQGGSLIVVGMYSQPVHWQPTLAVRRSLSFFFSYASVDDDYRRVMQLMAGGLLDLSPLMSVYPIPEVKTAFEAAMKRQVIKPVLVP</sequence>
<dbReference type="AlphaFoldDB" id="A0A1H0VNG5"/>